<name>A0A559SWM7_9HYPH</name>
<sequence length="213" mass="23210">MPGETSTIAGSATVKVGMLEDPIHVGPACAVTAESIGRYCFVNAGTCIYDGVTIGRFVTFARNCQIGGAEHPIHYVSTSYFRILKSWFPNDPVAQNAAMIPNTWPKDRKRSNKIVIGNDAWFGAASLVLRGVTIGDGAVIGAGAVVTKDVPPYAIVAGNPAKIIRYRFEPQIIEKLLRVRWWDRELDIILKLPLDDVGKTIDILLEEDARKAS</sequence>
<dbReference type="InterPro" id="IPR001451">
    <property type="entry name" value="Hexapep"/>
</dbReference>
<organism evidence="2 3">
    <name type="scientific">Rhizobium mongolense USDA 1844</name>
    <dbReference type="NCBI Taxonomy" id="1079460"/>
    <lineage>
        <taxon>Bacteria</taxon>
        <taxon>Pseudomonadati</taxon>
        <taxon>Pseudomonadota</taxon>
        <taxon>Alphaproteobacteria</taxon>
        <taxon>Hyphomicrobiales</taxon>
        <taxon>Rhizobiaceae</taxon>
        <taxon>Rhizobium/Agrobacterium group</taxon>
        <taxon>Rhizobium</taxon>
    </lineage>
</organism>
<dbReference type="GO" id="GO:0016740">
    <property type="term" value="F:transferase activity"/>
    <property type="evidence" value="ECO:0007669"/>
    <property type="project" value="UniProtKB-KW"/>
</dbReference>
<protein>
    <submittedName>
        <fullName evidence="2">Transferase family hexapeptide repeat protein</fullName>
    </submittedName>
</protein>
<evidence type="ECO:0000313" key="3">
    <source>
        <dbReference type="Proteomes" id="UP000319824"/>
    </source>
</evidence>
<dbReference type="PANTHER" id="PTHR43300">
    <property type="entry name" value="ACETYLTRANSFERASE"/>
    <property type="match status" value="1"/>
</dbReference>
<dbReference type="SUPFAM" id="SSF51161">
    <property type="entry name" value="Trimeric LpxA-like enzymes"/>
    <property type="match status" value="1"/>
</dbReference>
<evidence type="ECO:0000313" key="2">
    <source>
        <dbReference type="EMBL" id="TVZ66735.1"/>
    </source>
</evidence>
<proteinExistence type="inferred from homology"/>
<comment type="caution">
    <text evidence="2">The sequence shown here is derived from an EMBL/GenBank/DDBJ whole genome shotgun (WGS) entry which is preliminary data.</text>
</comment>
<reference evidence="2 3" key="1">
    <citation type="submission" date="2019-06" db="EMBL/GenBank/DDBJ databases">
        <title>Pac Bio to generate improved reference genome sequences for organisms with transposon mutant libraries (support for FEBA project).</title>
        <authorList>
            <person name="Blow M."/>
        </authorList>
    </citation>
    <scope>NUCLEOTIDE SEQUENCE [LARGE SCALE GENOMIC DNA]</scope>
    <source>
        <strain evidence="2 3">USDA 1844</strain>
    </source>
</reference>
<evidence type="ECO:0000256" key="1">
    <source>
        <dbReference type="ARBA" id="ARBA00007274"/>
    </source>
</evidence>
<dbReference type="Gene3D" id="2.160.10.10">
    <property type="entry name" value="Hexapeptide repeat proteins"/>
    <property type="match status" value="1"/>
</dbReference>
<dbReference type="AlphaFoldDB" id="A0A559SWM7"/>
<dbReference type="CDD" id="cd03349">
    <property type="entry name" value="LbH_XAT"/>
    <property type="match status" value="1"/>
</dbReference>
<comment type="similarity">
    <text evidence="1">Belongs to the transferase hexapeptide repeat family.</text>
</comment>
<dbReference type="Pfam" id="PF00132">
    <property type="entry name" value="Hexapep"/>
    <property type="match status" value="1"/>
</dbReference>
<dbReference type="EMBL" id="VISO01000003">
    <property type="protein sequence ID" value="TVZ66735.1"/>
    <property type="molecule type" value="Genomic_DNA"/>
</dbReference>
<accession>A0A559SWM7</accession>
<gene>
    <name evidence="2" type="ORF">BCL32_7148</name>
</gene>
<keyword evidence="2" id="KW-0808">Transferase</keyword>
<dbReference type="InterPro" id="IPR050179">
    <property type="entry name" value="Trans_hexapeptide_repeat"/>
</dbReference>
<dbReference type="Proteomes" id="UP000319824">
    <property type="component" value="Unassembled WGS sequence"/>
</dbReference>
<dbReference type="RefSeq" id="WP_022716835.1">
    <property type="nucleotide sequence ID" value="NZ_ATTQ01000012.1"/>
</dbReference>
<dbReference type="InterPro" id="IPR011004">
    <property type="entry name" value="Trimer_LpxA-like_sf"/>
</dbReference>
<dbReference type="PANTHER" id="PTHR43300:SF11">
    <property type="entry name" value="ACETYLTRANSFERASE RV3034C-RELATED"/>
    <property type="match status" value="1"/>
</dbReference>